<dbReference type="GO" id="GO:0005829">
    <property type="term" value="C:cytosol"/>
    <property type="evidence" value="ECO:0007669"/>
    <property type="project" value="TreeGrafter"/>
</dbReference>
<dbReference type="PANTHER" id="PTHR11680">
    <property type="entry name" value="SERINE HYDROXYMETHYLTRANSFERASE"/>
    <property type="match status" value="1"/>
</dbReference>
<dbReference type="InterPro" id="IPR039429">
    <property type="entry name" value="SHMT-like_dom"/>
</dbReference>
<evidence type="ECO:0000256" key="5">
    <source>
        <dbReference type="ARBA" id="ARBA00022490"/>
    </source>
</evidence>
<evidence type="ECO:0000256" key="9">
    <source>
        <dbReference type="ARBA" id="ARBA00054606"/>
    </source>
</evidence>
<dbReference type="FunFam" id="3.40.640.10:FF:000001">
    <property type="entry name" value="Serine hydroxymethyltransferase"/>
    <property type="match status" value="1"/>
</dbReference>
<evidence type="ECO:0000256" key="8">
    <source>
        <dbReference type="ARBA" id="ARBA00022898"/>
    </source>
</evidence>
<keyword evidence="10" id="KW-0028">Amino-acid biosynthesis</keyword>
<keyword evidence="8 10" id="KW-0663">Pyridoxal phosphate</keyword>
<evidence type="ECO:0000256" key="1">
    <source>
        <dbReference type="ARBA" id="ARBA00001933"/>
    </source>
</evidence>
<dbReference type="CDD" id="cd00378">
    <property type="entry name" value="SHMT"/>
    <property type="match status" value="1"/>
</dbReference>
<dbReference type="PATRIC" id="fig|1276220.3.peg.173"/>
<dbReference type="GO" id="GO:0008168">
    <property type="term" value="F:methyltransferase activity"/>
    <property type="evidence" value="ECO:0007669"/>
    <property type="project" value="UniProtKB-KW"/>
</dbReference>
<dbReference type="GO" id="GO:0032259">
    <property type="term" value="P:methylation"/>
    <property type="evidence" value="ECO:0007669"/>
    <property type="project" value="UniProtKB-KW"/>
</dbReference>
<feature type="site" description="Plays an important role in substrate specificity" evidence="10">
    <location>
        <position position="223"/>
    </location>
</feature>
<name>S5MG68_9MOLU</name>
<dbReference type="InterPro" id="IPR049943">
    <property type="entry name" value="Ser_HO-MeTrfase-like"/>
</dbReference>
<dbReference type="eggNOG" id="COG0112">
    <property type="taxonomic scope" value="Bacteria"/>
</dbReference>
<keyword evidence="14" id="KW-1185">Reference proteome</keyword>
<feature type="domain" description="Serine hydroxymethyltransferase-like" evidence="12">
    <location>
        <begin position="3"/>
        <end position="379"/>
    </location>
</feature>
<comment type="caution">
    <text evidence="10">Lacks conserved residue(s) required for the propagation of feature annotation.</text>
</comment>
<evidence type="ECO:0000256" key="2">
    <source>
        <dbReference type="ARBA" id="ARBA00004496"/>
    </source>
</evidence>
<dbReference type="PIRSF" id="PIRSF000412">
    <property type="entry name" value="SHMT"/>
    <property type="match status" value="1"/>
</dbReference>
<evidence type="ECO:0000256" key="10">
    <source>
        <dbReference type="HAMAP-Rule" id="MF_00051"/>
    </source>
</evidence>
<protein>
    <recommendedName>
        <fullName evidence="10">Serine hydroxymethyltransferase</fullName>
        <shortName evidence="10">SHMT</shortName>
        <shortName evidence="10">Serine methylase</shortName>
        <ecNumber evidence="10">2.1.2.1</ecNumber>
    </recommendedName>
</protein>
<dbReference type="PANTHER" id="PTHR11680:SF35">
    <property type="entry name" value="SERINE HYDROXYMETHYLTRANSFERASE 1"/>
    <property type="match status" value="1"/>
</dbReference>
<comment type="catalytic activity">
    <reaction evidence="10">
        <text>(6R)-5,10-methylene-5,6,7,8-tetrahydrofolate + glycine + H2O = (6S)-5,6,7,8-tetrahydrofolate + L-serine</text>
        <dbReference type="Rhea" id="RHEA:15481"/>
        <dbReference type="ChEBI" id="CHEBI:15377"/>
        <dbReference type="ChEBI" id="CHEBI:15636"/>
        <dbReference type="ChEBI" id="CHEBI:33384"/>
        <dbReference type="ChEBI" id="CHEBI:57305"/>
        <dbReference type="ChEBI" id="CHEBI:57453"/>
        <dbReference type="EC" id="2.1.2.1"/>
    </reaction>
</comment>
<dbReference type="EMBL" id="CP005074">
    <property type="protein sequence ID" value="AGR40850.1"/>
    <property type="molecule type" value="Genomic_DNA"/>
</dbReference>
<dbReference type="InterPro" id="IPR015424">
    <property type="entry name" value="PyrdxlP-dep_Trfase"/>
</dbReference>
<comment type="subunit">
    <text evidence="4 10">Homodimer.</text>
</comment>
<proteinExistence type="inferred from homology"/>
<dbReference type="STRING" id="1276220.STAIW_v1c01730"/>
<evidence type="ECO:0000256" key="6">
    <source>
        <dbReference type="ARBA" id="ARBA00022563"/>
    </source>
</evidence>
<dbReference type="HAMAP" id="MF_00051">
    <property type="entry name" value="SHMT"/>
    <property type="match status" value="1"/>
</dbReference>
<dbReference type="InterPro" id="IPR015422">
    <property type="entry name" value="PyrdxlP-dep_Trfase_small"/>
</dbReference>
<evidence type="ECO:0000259" key="12">
    <source>
        <dbReference type="Pfam" id="PF00464"/>
    </source>
</evidence>
<dbReference type="GO" id="GO:0004372">
    <property type="term" value="F:glycine hydroxymethyltransferase activity"/>
    <property type="evidence" value="ECO:0007669"/>
    <property type="project" value="UniProtKB-UniRule"/>
</dbReference>
<feature type="binding site" evidence="10">
    <location>
        <position position="115"/>
    </location>
    <ligand>
        <name>(6S)-5,6,7,8-tetrahydrofolate</name>
        <dbReference type="ChEBI" id="CHEBI:57453"/>
    </ligand>
</feature>
<feature type="modified residue" description="N6-(pyridoxal phosphate)lysine" evidence="10 11">
    <location>
        <position position="224"/>
    </location>
</feature>
<dbReference type="GO" id="GO:0035999">
    <property type="term" value="P:tetrahydrofolate interconversion"/>
    <property type="evidence" value="ECO:0007669"/>
    <property type="project" value="UniProtKB-UniRule"/>
</dbReference>
<dbReference type="UniPathway" id="UPA00193"/>
<dbReference type="Gene3D" id="3.90.1150.10">
    <property type="entry name" value="Aspartate Aminotransferase, domain 1"/>
    <property type="match status" value="1"/>
</dbReference>
<dbReference type="NCBIfam" id="NF000586">
    <property type="entry name" value="PRK00011.1"/>
    <property type="match status" value="1"/>
</dbReference>
<dbReference type="Gene3D" id="3.40.640.10">
    <property type="entry name" value="Type I PLP-dependent aspartate aminotransferase-like (Major domain)"/>
    <property type="match status" value="1"/>
</dbReference>
<comment type="function">
    <text evidence="9">Catalyzes the reversible interconversion of serine and glycine with tetrahydrofolate (THF) serving as the one-carbon carrier. This reaction serves as the major source of one-carbon groups required for the biosynthesis of purines, thymidylate, methionine, and other important biomolecules. Also exhibits THF-independent aldolase activity toward beta-hydroxyamino acids, producing glycine and aldehydes, via a retro-aldol mechanism. Thus, is able to catalyze the cleavage of L-allo-threonine.</text>
</comment>
<comment type="pathway">
    <text evidence="10">Amino-acid biosynthesis; glycine biosynthesis; glycine from L-serine: step 1/1.</text>
</comment>
<keyword evidence="13" id="KW-0489">Methyltransferase</keyword>
<dbReference type="GO" id="GO:0019264">
    <property type="term" value="P:glycine biosynthetic process from serine"/>
    <property type="evidence" value="ECO:0007669"/>
    <property type="project" value="UniProtKB-UniRule"/>
</dbReference>
<evidence type="ECO:0000313" key="14">
    <source>
        <dbReference type="Proteomes" id="UP000014984"/>
    </source>
</evidence>
<dbReference type="UniPathway" id="UPA00288">
    <property type="reaction ID" value="UER01023"/>
</dbReference>
<dbReference type="RefSeq" id="WP_020833989.1">
    <property type="nucleotide sequence ID" value="NC_021846.1"/>
</dbReference>
<dbReference type="EC" id="2.1.2.1" evidence="10"/>
<sequence>MIKNIDNKILNSLKKELNRQQTHIELIASENYVSKAVLELNGSILTNKYAEGYPSKRYYGGCEFIDEIESYGIELAKKLFNAEHANIQPHSGSQANEAAYKALLEPGDKVLSMSLDAGGHLTHGYHINFSGQLYNFIFYKVNPKTEEIDFEEIERLAFEHKPKLILAGASSYTKIINFKKFREIADKIGAFFMVDMAHIAGLVAGGVHPNPVLYADIVTTTTHKTLRGSRGGMILSKKEYAKKIDAVVFPGVQGGPLENQIGGKVQALSEALTQDFKDYAKQVILNAKALANSLKNKGFRLIANGTENHTVIVEVKDSIGLTGKQAETILETVGIIVNKNMIPFDKEKPVNASGIRLGSPAMTTRGFKEDEFIKVADIIQSALNNHAEDNLSKLRNEVIELCKKFPIYDYIKY</sequence>
<comment type="cofactor">
    <cofactor evidence="1 10 11">
        <name>pyridoxal 5'-phosphate</name>
        <dbReference type="ChEBI" id="CHEBI:597326"/>
    </cofactor>
</comment>
<keyword evidence="5 10" id="KW-0963">Cytoplasm</keyword>
<evidence type="ECO:0000256" key="11">
    <source>
        <dbReference type="PIRSR" id="PIRSR000412-50"/>
    </source>
</evidence>
<accession>S5MG68</accession>
<dbReference type="InterPro" id="IPR015421">
    <property type="entry name" value="PyrdxlP-dep_Trfase_major"/>
</dbReference>
<dbReference type="KEGG" id="stai:STAIW_v1c01730"/>
<dbReference type="Pfam" id="PF00464">
    <property type="entry name" value="SHMT"/>
    <property type="match status" value="1"/>
</dbReference>
<dbReference type="AlphaFoldDB" id="S5MG68"/>
<comment type="similarity">
    <text evidence="3 10">Belongs to the SHMT family.</text>
</comment>
<evidence type="ECO:0000256" key="4">
    <source>
        <dbReference type="ARBA" id="ARBA00011738"/>
    </source>
</evidence>
<keyword evidence="7 10" id="KW-0808">Transferase</keyword>
<dbReference type="HOGENOM" id="CLU_022477_2_1_14"/>
<reference evidence="13 14" key="1">
    <citation type="journal article" date="2013" name="Genome Biol. Evol.">
        <title>Comparison of metabolic capacities and inference of gene content evolution in mosquito-associated Spiroplasma diminutum and S. taiwanense.</title>
        <authorList>
            <person name="Lo W.S."/>
            <person name="Ku C."/>
            <person name="Chen L.L."/>
            <person name="Chang T.H."/>
            <person name="Kuo C.H."/>
        </authorList>
    </citation>
    <scope>NUCLEOTIDE SEQUENCE [LARGE SCALE GENOMIC DNA]</scope>
    <source>
        <strain evidence="13">CT-1</strain>
    </source>
</reference>
<dbReference type="InterPro" id="IPR001085">
    <property type="entry name" value="Ser_HO-MeTrfase"/>
</dbReference>
<keyword evidence="6 10" id="KW-0554">One-carbon metabolism</keyword>
<dbReference type="SUPFAM" id="SSF53383">
    <property type="entry name" value="PLP-dependent transferases"/>
    <property type="match status" value="1"/>
</dbReference>
<gene>
    <name evidence="10 13" type="primary">glyA</name>
    <name evidence="13" type="ORF">STAIW_v1c01730</name>
</gene>
<feature type="binding site" evidence="10">
    <location>
        <begin position="119"/>
        <end position="121"/>
    </location>
    <ligand>
        <name>(6S)-5,6,7,8-tetrahydrofolate</name>
        <dbReference type="ChEBI" id="CHEBI:57453"/>
    </ligand>
</feature>
<evidence type="ECO:0000313" key="13">
    <source>
        <dbReference type="EMBL" id="AGR40850.1"/>
    </source>
</evidence>
<dbReference type="Proteomes" id="UP000014984">
    <property type="component" value="Chromosome"/>
</dbReference>
<dbReference type="GO" id="GO:0030170">
    <property type="term" value="F:pyridoxal phosphate binding"/>
    <property type="evidence" value="ECO:0007669"/>
    <property type="project" value="UniProtKB-UniRule"/>
</dbReference>
<comment type="subcellular location">
    <subcellularLocation>
        <location evidence="2 10">Cytoplasm</location>
    </subcellularLocation>
</comment>
<evidence type="ECO:0000256" key="3">
    <source>
        <dbReference type="ARBA" id="ARBA00006376"/>
    </source>
</evidence>
<comment type="pathway">
    <text evidence="10">One-carbon metabolism; tetrahydrofolate interconversion.</text>
</comment>
<evidence type="ECO:0000256" key="7">
    <source>
        <dbReference type="ARBA" id="ARBA00022679"/>
    </source>
</evidence>
<organism evidence="13 14">
    <name type="scientific">Spiroplasma taiwanense CT-1</name>
    <dbReference type="NCBI Taxonomy" id="1276220"/>
    <lineage>
        <taxon>Bacteria</taxon>
        <taxon>Bacillati</taxon>
        <taxon>Mycoplasmatota</taxon>
        <taxon>Mollicutes</taxon>
        <taxon>Entomoplasmatales</taxon>
        <taxon>Spiroplasmataceae</taxon>
        <taxon>Spiroplasma</taxon>
    </lineage>
</organism>